<dbReference type="AlphaFoldDB" id="A0A223M9U1"/>
<evidence type="ECO:0000313" key="3">
    <source>
        <dbReference type="Proteomes" id="UP000215452"/>
    </source>
</evidence>
<accession>A0A223M9U1</accession>
<dbReference type="EMBL" id="CP022714">
    <property type="protein sequence ID" value="ASU14247.1"/>
    <property type="molecule type" value="Genomic_DNA"/>
</dbReference>
<feature type="compositionally biased region" description="Basic and acidic residues" evidence="1">
    <location>
        <begin position="52"/>
        <end position="78"/>
    </location>
</feature>
<evidence type="ECO:0000256" key="1">
    <source>
        <dbReference type="SAM" id="MobiDB-lite"/>
    </source>
</evidence>
<gene>
    <name evidence="2" type="ORF">CIB43_00346</name>
</gene>
<feature type="region of interest" description="Disordered" evidence="1">
    <location>
        <begin position="47"/>
        <end position="92"/>
    </location>
</feature>
<organism evidence="2 3">
    <name type="scientific">Mesomycoplasma hyopneumoniae</name>
    <name type="common">Mycoplasma hyopneumoniae</name>
    <dbReference type="NCBI Taxonomy" id="2099"/>
    <lineage>
        <taxon>Bacteria</taxon>
        <taxon>Bacillati</taxon>
        <taxon>Mycoplasmatota</taxon>
        <taxon>Mycoplasmoidales</taxon>
        <taxon>Metamycoplasmataceae</taxon>
        <taxon>Mesomycoplasma</taxon>
    </lineage>
</organism>
<dbReference type="Proteomes" id="UP000215452">
    <property type="component" value="Chromosome"/>
</dbReference>
<name>A0A223M9U1_MESHO</name>
<protein>
    <submittedName>
        <fullName evidence="2">Uncharacterized protein</fullName>
    </submittedName>
</protein>
<evidence type="ECO:0000313" key="2">
    <source>
        <dbReference type="EMBL" id="ASU14247.1"/>
    </source>
</evidence>
<sequence>MDAASFTDLFIETYKSNDLVSQFDSFAAGLNYKIVFVANQDDEIIDQVQLPEPEKSKKTEKTPDFKEESEKKELENKENSPAVEQKVIKKLA</sequence>
<reference evidence="2 3" key="1">
    <citation type="submission" date="2017-08" db="EMBL/GenBank/DDBJ databases">
        <title>The complete genome sequence of a Mycoplasma hyopneumoniae isolate in Korea.</title>
        <authorList>
            <person name="Han J."/>
            <person name="Lee N."/>
        </authorList>
    </citation>
    <scope>NUCLEOTIDE SEQUENCE [LARGE SCALE GENOMIC DNA]</scope>
    <source>
        <strain evidence="2 3">KM014</strain>
    </source>
</reference>
<proteinExistence type="predicted"/>